<evidence type="ECO:0000313" key="16">
    <source>
        <dbReference type="EMBL" id="MCP1388143.1"/>
    </source>
</evidence>
<dbReference type="Pfam" id="PF12250">
    <property type="entry name" value="AftA_N"/>
    <property type="match status" value="1"/>
</dbReference>
<comment type="caution">
    <text evidence="16">The sequence shown here is derived from an EMBL/GenBank/DDBJ whole genome shotgun (WGS) entry which is preliminary data.</text>
</comment>
<evidence type="ECO:0000256" key="9">
    <source>
        <dbReference type="ARBA" id="ARBA00022989"/>
    </source>
</evidence>
<comment type="subcellular location">
    <subcellularLocation>
        <location evidence="1">Cell membrane</location>
        <topology evidence="1">Multi-pass membrane protein</topology>
    </subcellularLocation>
</comment>
<evidence type="ECO:0000313" key="17">
    <source>
        <dbReference type="Proteomes" id="UP001204000"/>
    </source>
</evidence>
<feature type="transmembrane region" description="Helical" evidence="13">
    <location>
        <begin position="202"/>
        <end position="218"/>
    </location>
</feature>
<comment type="catalytic activity">
    <reaction evidence="12">
        <text>Adds an alpha-D-arabinofuranosyl group from trans,octacis-decaprenylphospho-beta-D-arabinofuranose at the 5-O-position of the eighth, tenth and twelfth galactofuranose unit of the galactofuranan chain of [beta-D-galactofuranosyl-(1-&gt;5)-beta-D-galactofuranosyl-(1-&gt;6)]14-beta-D-galactofuranosyl-(1-&gt;5)-beta-D-galactofuranosyl-(1-&gt;4)-alpha-L-rhamnopyranosyl-(1-&gt;3)-N-acetyl-alpha-D-glucosaminyl-diphospho-trans,octacis-decaprenol.</text>
        <dbReference type="EC" id="2.4.2.46"/>
    </reaction>
</comment>
<evidence type="ECO:0000256" key="1">
    <source>
        <dbReference type="ARBA" id="ARBA00004651"/>
    </source>
</evidence>
<comment type="pathway">
    <text evidence="2">Cell wall biogenesis; cell wall polysaccharide biosynthesis.</text>
</comment>
<evidence type="ECO:0000256" key="2">
    <source>
        <dbReference type="ARBA" id="ARBA00004776"/>
    </source>
</evidence>
<feature type="transmembrane region" description="Helical" evidence="13">
    <location>
        <begin position="89"/>
        <end position="109"/>
    </location>
</feature>
<feature type="transmembrane region" description="Helical" evidence="13">
    <location>
        <begin position="28"/>
        <end position="46"/>
    </location>
</feature>
<feature type="transmembrane region" description="Helical" evidence="13">
    <location>
        <begin position="58"/>
        <end position="82"/>
    </location>
</feature>
<feature type="transmembrane region" description="Helical" evidence="13">
    <location>
        <begin position="371"/>
        <end position="394"/>
    </location>
</feature>
<evidence type="ECO:0000256" key="6">
    <source>
        <dbReference type="ARBA" id="ARBA00022475"/>
    </source>
</evidence>
<feature type="transmembrane region" description="Helical" evidence="13">
    <location>
        <begin position="224"/>
        <end position="241"/>
    </location>
</feature>
<evidence type="ECO:0000256" key="5">
    <source>
        <dbReference type="ARBA" id="ARBA00020482"/>
    </source>
</evidence>
<evidence type="ECO:0000256" key="12">
    <source>
        <dbReference type="ARBA" id="ARBA00034030"/>
    </source>
</evidence>
<evidence type="ECO:0000256" key="8">
    <source>
        <dbReference type="ARBA" id="ARBA00022692"/>
    </source>
</evidence>
<evidence type="ECO:0000259" key="14">
    <source>
        <dbReference type="Pfam" id="PF12249"/>
    </source>
</evidence>
<feature type="domain" description="Arabinofuranosyltransferase AftA C-terminal" evidence="14">
    <location>
        <begin position="462"/>
        <end position="637"/>
    </location>
</feature>
<evidence type="ECO:0000256" key="11">
    <source>
        <dbReference type="ARBA" id="ARBA00033184"/>
    </source>
</evidence>
<evidence type="ECO:0000256" key="3">
    <source>
        <dbReference type="ARBA" id="ARBA00009655"/>
    </source>
</evidence>
<evidence type="ECO:0000259" key="15">
    <source>
        <dbReference type="Pfam" id="PF12250"/>
    </source>
</evidence>
<proteinExistence type="inferred from homology"/>
<keyword evidence="10 13" id="KW-0472">Membrane</keyword>
<dbReference type="InterPro" id="IPR020959">
    <property type="entry name" value="ArabinofuranosylTrfase_AftA_C"/>
</dbReference>
<keyword evidence="9 13" id="KW-1133">Transmembrane helix</keyword>
<keyword evidence="7" id="KW-0808">Transferase</keyword>
<evidence type="ECO:0000256" key="7">
    <source>
        <dbReference type="ARBA" id="ARBA00022679"/>
    </source>
</evidence>
<dbReference type="InterPro" id="IPR020963">
    <property type="entry name" value="ArabinofuranosylTrfase_AftA_N"/>
</dbReference>
<feature type="transmembrane region" description="Helical" evidence="13">
    <location>
        <begin position="439"/>
        <end position="459"/>
    </location>
</feature>
<dbReference type="Proteomes" id="UP001204000">
    <property type="component" value="Unassembled WGS sequence"/>
</dbReference>
<feature type="transmembrane region" description="Helical" evidence="13">
    <location>
        <begin position="271"/>
        <end position="290"/>
    </location>
</feature>
<protein>
    <recommendedName>
        <fullName evidence="5">Galactan 5-O-arabinofuranosyltransferase</fullName>
        <ecNumber evidence="4">2.4.2.46</ecNumber>
    </recommendedName>
    <alternativeName>
        <fullName evidence="11">Arabinofuranosyltransferase AftA</fullName>
    </alternativeName>
</protein>
<feature type="transmembrane region" description="Helical" evidence="13">
    <location>
        <begin position="341"/>
        <end position="364"/>
    </location>
</feature>
<evidence type="ECO:0000256" key="4">
    <source>
        <dbReference type="ARBA" id="ARBA00012037"/>
    </source>
</evidence>
<feature type="domain" description="Arabinofuranosyltransferase AftA N-terminal" evidence="15">
    <location>
        <begin position="34"/>
        <end position="454"/>
    </location>
</feature>
<reference evidence="16" key="1">
    <citation type="submission" date="2022-05" db="EMBL/GenBank/DDBJ databases">
        <title>Corynebacterium sp. TA-R-1 sp. nov., isolated from human feces.</title>
        <authorList>
            <person name="Shamsuzzaman M."/>
            <person name="Dahal R.H."/>
        </authorList>
    </citation>
    <scope>NUCLEOTIDE SEQUENCE</scope>
    <source>
        <strain evidence="16">TA-R-1</strain>
    </source>
</reference>
<keyword evidence="17" id="KW-1185">Reference proteome</keyword>
<evidence type="ECO:0000256" key="10">
    <source>
        <dbReference type="ARBA" id="ARBA00023136"/>
    </source>
</evidence>
<gene>
    <name evidence="16" type="ORF">M5J20_08075</name>
</gene>
<keyword evidence="8 13" id="KW-0812">Transmembrane</keyword>
<comment type="similarity">
    <text evidence="3">Belongs to the glycosyltransferase 85 family.</text>
</comment>
<evidence type="ECO:0000256" key="13">
    <source>
        <dbReference type="SAM" id="Phobius"/>
    </source>
</evidence>
<accession>A0ABT1G537</accession>
<feature type="transmembrane region" description="Helical" evidence="13">
    <location>
        <begin position="406"/>
        <end position="427"/>
    </location>
</feature>
<feature type="transmembrane region" description="Helical" evidence="13">
    <location>
        <begin position="297"/>
        <end position="321"/>
    </location>
</feature>
<dbReference type="EMBL" id="JAMFTQ010000009">
    <property type="protein sequence ID" value="MCP1388143.1"/>
    <property type="molecule type" value="Genomic_DNA"/>
</dbReference>
<sequence>MTTVANRQLRVTAYAPDKLSDTATALRVAGFGAAGGGLALAAWFVLHSISFASFNTSMVTRALATMVSLLLVLMAAACVWGWLRGTKNLLLEAVATLVPAGIVVSSLGIPLATTTLWLDGIQVDQGFRTQFLSRMTETASHADMNYVDLPTFYPMGWFWLGGRMANVLGMAGWEVYQPWALVSLAAAAATLTPIWRKITGSLPVAAAIALVTTAIVLTEVPDEPYAAVVAMFIPAAAIGAYKALSGSWFATICLAIYLGISATFYTLFTAIGALTVVVLALVLCFANGRALTPIKHLVIIGGGSILIALISWGPYLVHLLFGGYETRSTANHFLPYEGTYFPLPFFSLSIIGLLSLIGLIYLVCRINEPEVLSLALAILVCYVWAAASMAITLLGTSLLGFRVEALLILLFATAGVLGIADVRLVGVDYLYPARFGERANNAITAVTLLLVAAGSLFYVQQIPEQNERHIDQAYADTDGNGHRADLRSPDAGRYYADIVAYLSEHGRTPTEAVIYTDEINFMAYNPYYGFNAFTSHYANPLGEFDLRNQELAGWAKLSDDDPDALTAAIDASQWRGPEAFIFRGELGAGTPYKTHIAHDIFPSQPNVRYEALFFNPDAFDNANWDATQIGPFVVVVRK</sequence>
<dbReference type="Pfam" id="PF12249">
    <property type="entry name" value="AftA_C"/>
    <property type="match status" value="1"/>
</dbReference>
<organism evidence="16 17">
    <name type="scientific">Corynebacterium stercoris</name>
    <dbReference type="NCBI Taxonomy" id="2943490"/>
    <lineage>
        <taxon>Bacteria</taxon>
        <taxon>Bacillati</taxon>
        <taxon>Actinomycetota</taxon>
        <taxon>Actinomycetes</taxon>
        <taxon>Mycobacteriales</taxon>
        <taxon>Corynebacteriaceae</taxon>
        <taxon>Corynebacterium</taxon>
    </lineage>
</organism>
<keyword evidence="6" id="KW-1003">Cell membrane</keyword>
<name>A0ABT1G537_9CORY</name>
<dbReference type="EC" id="2.4.2.46" evidence="4"/>
<dbReference type="RefSeq" id="WP_253578331.1">
    <property type="nucleotide sequence ID" value="NZ_JAMFTQ010000009.1"/>
</dbReference>